<dbReference type="SUPFAM" id="SSF117281">
    <property type="entry name" value="Kelch motif"/>
    <property type="match status" value="1"/>
</dbReference>
<dbReference type="Gene3D" id="2.120.10.80">
    <property type="entry name" value="Kelch-type beta propeller"/>
    <property type="match status" value="1"/>
</dbReference>
<protein>
    <submittedName>
        <fullName evidence="1">Uncharacterized protein</fullName>
    </submittedName>
</protein>
<gene>
    <name evidence="1" type="ORF">C6P40_001044</name>
</gene>
<dbReference type="AlphaFoldDB" id="A0A9P7BDP8"/>
<sequence>MEEYLRRPHVPDFLKPISTASTFHNVNLSDPKKYYNANYKYHQYFANLNNNITGTSTFYPNDTFSYYKNHKVYRPALNYNPTNNNDIKEINHSKYKKEKKSFQSYDSFLNVPTLFSDMDLSGLSYHTAVDMPDGIYLFGGLTGLSMKEYEERLKFITKNFTIPPQNIKIICDYDLPLPLDKQKFESISLTPHRCMSKYLPDSKSLRYVCSVSDDINENFIDIKIGESTNQNTFINDKKNNHSLNLKGFTRATENPSSNTTTISNTSSLLNSCPKSMICSGGAKLSERFFMIYGGLEIDTKISFPDNNHCIIEKTLTPNDQFWLFDRIKCHFREIKLSVHPTYSTIFPNSIPRFGHTMNSVPIEDDKTYIESSNSVASMAANSISKNNSSEILRLALNSSYSKPATIFVMGGYKLNENGKSFISMNDLWKCDFFLDENGTADEAIACPIGDFNVANDVISYIIDENMNQLQNKTNLPRFTGVFSHSTDQFNWPAPRGFHSTCLVESSKLSRYLDWKKIDNENINENNEHFSENNINNNDSNLEQLKMMVPIPTRKSQLNYIHSNENNGISDLKSNENNIKEIKSNNNNLNLTSKSEFKIKNLFNKPDFKVGSTVNTARSINTISSGSPINEAIGSSHSPYSANYIHTNTNTAINNKVLVISGGSSILYTKVVNDKLYDVFYNNTIRGDIWIFDFQTEKWYSLSKISNIEKTISLCGHNMFISDTALMMFGGIEDKNYSDETYNVFQAGIYEDNNSSKDEMLIQKLNWVKGKEIAQKFHNNLRIEINIKSKSIIDGIDMNRNKILNDYNYYSNYELILQQLKWRVMKVAVVQNLVFFGPWDSTKNLKITCGGMVDNDSIKEKEILFDKKIIYTHCPAFMKDSKIIMFSPDVKVVDRITGKYIPGAQKLIGNGVCEIFSVNL</sequence>
<reference evidence="1" key="1">
    <citation type="submission" date="2020-11" db="EMBL/GenBank/DDBJ databases">
        <title>Kefir isolates.</title>
        <authorList>
            <person name="Marcisauskas S."/>
            <person name="Kim Y."/>
            <person name="Blasche S."/>
        </authorList>
    </citation>
    <scope>NUCLEOTIDE SEQUENCE</scope>
    <source>
        <strain evidence="1">Olga-1</strain>
    </source>
</reference>
<evidence type="ECO:0000313" key="1">
    <source>
        <dbReference type="EMBL" id="KAG0688382.1"/>
    </source>
</evidence>
<proteinExistence type="predicted"/>
<dbReference type="InterPro" id="IPR015915">
    <property type="entry name" value="Kelch-typ_b-propeller"/>
</dbReference>
<name>A0A9P7BDP8_9ASCO</name>
<dbReference type="Proteomes" id="UP000697127">
    <property type="component" value="Unassembled WGS sequence"/>
</dbReference>
<organism evidence="1 2">
    <name type="scientific">Pichia californica</name>
    <dbReference type="NCBI Taxonomy" id="460514"/>
    <lineage>
        <taxon>Eukaryota</taxon>
        <taxon>Fungi</taxon>
        <taxon>Dikarya</taxon>
        <taxon>Ascomycota</taxon>
        <taxon>Saccharomycotina</taxon>
        <taxon>Pichiomycetes</taxon>
        <taxon>Pichiales</taxon>
        <taxon>Pichiaceae</taxon>
        <taxon>Pichia</taxon>
    </lineage>
</organism>
<evidence type="ECO:0000313" key="2">
    <source>
        <dbReference type="Proteomes" id="UP000697127"/>
    </source>
</evidence>
<keyword evidence="2" id="KW-1185">Reference proteome</keyword>
<accession>A0A9P7BDP8</accession>
<comment type="caution">
    <text evidence="1">The sequence shown here is derived from an EMBL/GenBank/DDBJ whole genome shotgun (WGS) entry which is preliminary data.</text>
</comment>
<dbReference type="EMBL" id="PUHW01000156">
    <property type="protein sequence ID" value="KAG0688382.1"/>
    <property type="molecule type" value="Genomic_DNA"/>
</dbReference>